<evidence type="ECO:0000313" key="3">
    <source>
        <dbReference type="Proteomes" id="UP000298049"/>
    </source>
</evidence>
<proteinExistence type="predicted"/>
<keyword evidence="1" id="KW-0472">Membrane</keyword>
<dbReference type="KEGG" id="hmi:soil367_13290"/>
<name>A0A4P7XII2_9ALTE</name>
<keyword evidence="1" id="KW-1133">Transmembrane helix</keyword>
<protein>
    <submittedName>
        <fullName evidence="2">Uncharacterized protein</fullName>
    </submittedName>
</protein>
<accession>A0A4P7XII2</accession>
<dbReference type="Proteomes" id="UP000298049">
    <property type="component" value="Chromosome"/>
</dbReference>
<dbReference type="EMBL" id="CP031093">
    <property type="protein sequence ID" value="QCF26828.1"/>
    <property type="molecule type" value="Genomic_DNA"/>
</dbReference>
<feature type="transmembrane region" description="Helical" evidence="1">
    <location>
        <begin position="141"/>
        <end position="161"/>
    </location>
</feature>
<sequence>MEMPEQARRHPAIRNMLFSGTAGAAAVCGAIAILGRTDSGSALAPINASSHIYWGPEAGEVEQPTLAQTVPGLAINIGASFWWAMVFELTFGRKLGQGDGQISFTKAIAGGLATAGLAYIVDYKLVPKRLTPGWEQRLSGGSVLAGLAALGLGIGAGAYLARQSSHEVSSHDGRFAGQQDLGAI</sequence>
<feature type="transmembrane region" description="Helical" evidence="1">
    <location>
        <begin position="12"/>
        <end position="34"/>
    </location>
</feature>
<dbReference type="RefSeq" id="WP_136549534.1">
    <property type="nucleotide sequence ID" value="NZ_CP031093.1"/>
</dbReference>
<dbReference type="OrthoDB" id="288267at2"/>
<evidence type="ECO:0000256" key="1">
    <source>
        <dbReference type="SAM" id="Phobius"/>
    </source>
</evidence>
<feature type="transmembrane region" description="Helical" evidence="1">
    <location>
        <begin position="103"/>
        <end position="121"/>
    </location>
</feature>
<gene>
    <name evidence="2" type="ORF">soil367_13290</name>
</gene>
<reference evidence="2 3" key="1">
    <citation type="submission" date="2018-07" db="EMBL/GenBank/DDBJ databases">
        <title>Marsedoiliclastica nanhaica gen. nov. sp. nov., a novel marine hydrocarbonoclastic bacterium isolated from an in-situ enriched hydrocarbon-degrading consortium in deep-sea sediment.</title>
        <authorList>
            <person name="Dong C."/>
            <person name="Ma T."/>
            <person name="Liu R."/>
            <person name="Shao Z."/>
        </authorList>
    </citation>
    <scope>NUCLEOTIDE SEQUENCE [LARGE SCALE GENOMIC DNA]</scope>
    <source>
        <strain evidence="3">soil36-7</strain>
    </source>
</reference>
<feature type="transmembrane region" description="Helical" evidence="1">
    <location>
        <begin position="73"/>
        <end position="91"/>
    </location>
</feature>
<keyword evidence="3" id="KW-1185">Reference proteome</keyword>
<evidence type="ECO:0000313" key="2">
    <source>
        <dbReference type="EMBL" id="QCF26828.1"/>
    </source>
</evidence>
<organism evidence="2 3">
    <name type="scientific">Hydrocarboniclastica marina</name>
    <dbReference type="NCBI Taxonomy" id="2259620"/>
    <lineage>
        <taxon>Bacteria</taxon>
        <taxon>Pseudomonadati</taxon>
        <taxon>Pseudomonadota</taxon>
        <taxon>Gammaproteobacteria</taxon>
        <taxon>Alteromonadales</taxon>
        <taxon>Alteromonadaceae</taxon>
        <taxon>Hydrocarboniclastica</taxon>
    </lineage>
</organism>
<keyword evidence="1" id="KW-0812">Transmembrane</keyword>
<dbReference type="AlphaFoldDB" id="A0A4P7XII2"/>